<keyword evidence="3" id="KW-1185">Reference proteome</keyword>
<dbReference type="InterPro" id="IPR012338">
    <property type="entry name" value="Beta-lactam/transpept-like"/>
</dbReference>
<sequence>MEKRLDQLRPLIEELFQLSCSPGLSIGVLHEGAPVFNANFGRFKAPDAAPPTEDTLYNVASITKLMTAGVVANLVEQGLLEWDTPIRHYLPEFGERKDDIGQKATVTDLLANRTGLSAQNTFWGVMKEDILPDREQIPRLACHIPAIGEFRKTFVYSSWGYAIVTSAIERVADKPFSACVEEYIFRPLGMSRSTTNIPTVSNVVSKHWIDLAGVAHEFPWSAYRGWSDETGFAGAVGARSSTSELLVMYQSLLHAYNHQTINDTEFTPGSPFKYARRLLSPHVGVGNAQPEKQGYCLGTYRTQLPGNLSFASYNSILLQKKNNEEFGIGNPGRAVFHQVASFTGYNGSMLLDPQSQSAIVVLVNSLPLFDVTDVLGKLLLATLLGEKDQPDYIKLAKAVKNANALLYDSYAFGLEKKRIDKAPSFPLKEYEGDYWNKDGIICYSIQVQDDSHLQATVKGSSFTKYTLESWGGDLFCFPPNRVSELSQSMWPFTSLKSRIFTFNCSEDGVLSFTWHHDITPGSNPETFVKAKSLDSKL</sequence>
<evidence type="ECO:0000259" key="1">
    <source>
        <dbReference type="Pfam" id="PF00144"/>
    </source>
</evidence>
<dbReference type="InterPro" id="IPR050789">
    <property type="entry name" value="Diverse_Enzym_Activities"/>
</dbReference>
<dbReference type="PANTHER" id="PTHR43283:SF3">
    <property type="entry name" value="BETA-LACTAMASE FAMILY PROTEIN (AFU_ORTHOLOGUE AFUA_5G07500)"/>
    <property type="match status" value="1"/>
</dbReference>
<dbReference type="InterPro" id="IPR001466">
    <property type="entry name" value="Beta-lactam-related"/>
</dbReference>
<dbReference type="EMBL" id="ML977023">
    <property type="protein sequence ID" value="KAF1950752.1"/>
    <property type="molecule type" value="Genomic_DNA"/>
</dbReference>
<organism evidence="2 3">
    <name type="scientific">Byssothecium circinans</name>
    <dbReference type="NCBI Taxonomy" id="147558"/>
    <lineage>
        <taxon>Eukaryota</taxon>
        <taxon>Fungi</taxon>
        <taxon>Dikarya</taxon>
        <taxon>Ascomycota</taxon>
        <taxon>Pezizomycotina</taxon>
        <taxon>Dothideomycetes</taxon>
        <taxon>Pleosporomycetidae</taxon>
        <taxon>Pleosporales</taxon>
        <taxon>Massarineae</taxon>
        <taxon>Massarinaceae</taxon>
        <taxon>Byssothecium</taxon>
    </lineage>
</organism>
<protein>
    <submittedName>
        <fullName evidence="2">Beta-lactamase/transpeptidase-like protein</fullName>
    </submittedName>
</protein>
<dbReference type="AlphaFoldDB" id="A0A6A5TGI5"/>
<name>A0A6A5TGI5_9PLEO</name>
<dbReference type="Proteomes" id="UP000800035">
    <property type="component" value="Unassembled WGS sequence"/>
</dbReference>
<accession>A0A6A5TGI5</accession>
<evidence type="ECO:0000313" key="2">
    <source>
        <dbReference type="EMBL" id="KAF1950752.1"/>
    </source>
</evidence>
<dbReference type="PANTHER" id="PTHR43283">
    <property type="entry name" value="BETA-LACTAMASE-RELATED"/>
    <property type="match status" value="1"/>
</dbReference>
<dbReference type="SUPFAM" id="SSF56601">
    <property type="entry name" value="beta-lactamase/transpeptidase-like"/>
    <property type="match status" value="1"/>
</dbReference>
<dbReference type="OrthoDB" id="5946976at2759"/>
<gene>
    <name evidence="2" type="ORF">CC80DRAFT_496660</name>
</gene>
<evidence type="ECO:0000313" key="3">
    <source>
        <dbReference type="Proteomes" id="UP000800035"/>
    </source>
</evidence>
<dbReference type="Gene3D" id="3.40.710.10">
    <property type="entry name" value="DD-peptidase/beta-lactamase superfamily"/>
    <property type="match status" value="1"/>
</dbReference>
<proteinExistence type="predicted"/>
<reference evidence="2" key="1">
    <citation type="journal article" date="2020" name="Stud. Mycol.">
        <title>101 Dothideomycetes genomes: a test case for predicting lifestyles and emergence of pathogens.</title>
        <authorList>
            <person name="Haridas S."/>
            <person name="Albert R."/>
            <person name="Binder M."/>
            <person name="Bloem J."/>
            <person name="Labutti K."/>
            <person name="Salamov A."/>
            <person name="Andreopoulos B."/>
            <person name="Baker S."/>
            <person name="Barry K."/>
            <person name="Bills G."/>
            <person name="Bluhm B."/>
            <person name="Cannon C."/>
            <person name="Castanera R."/>
            <person name="Culley D."/>
            <person name="Daum C."/>
            <person name="Ezra D."/>
            <person name="Gonzalez J."/>
            <person name="Henrissat B."/>
            <person name="Kuo A."/>
            <person name="Liang C."/>
            <person name="Lipzen A."/>
            <person name="Lutzoni F."/>
            <person name="Magnuson J."/>
            <person name="Mondo S."/>
            <person name="Nolan M."/>
            <person name="Ohm R."/>
            <person name="Pangilinan J."/>
            <person name="Park H.-J."/>
            <person name="Ramirez L."/>
            <person name="Alfaro M."/>
            <person name="Sun H."/>
            <person name="Tritt A."/>
            <person name="Yoshinaga Y."/>
            <person name="Zwiers L.-H."/>
            <person name="Turgeon B."/>
            <person name="Goodwin S."/>
            <person name="Spatafora J."/>
            <person name="Crous P."/>
            <person name="Grigoriev I."/>
        </authorList>
    </citation>
    <scope>NUCLEOTIDE SEQUENCE</scope>
    <source>
        <strain evidence="2">CBS 675.92</strain>
    </source>
</reference>
<feature type="domain" description="Beta-lactamase-related" evidence="1">
    <location>
        <begin position="21"/>
        <end position="368"/>
    </location>
</feature>
<dbReference type="Pfam" id="PF00144">
    <property type="entry name" value="Beta-lactamase"/>
    <property type="match status" value="1"/>
</dbReference>